<name>A0ABU5ZVB2_9FLAO</name>
<comment type="caution">
    <text evidence="1">The sequence shown here is derived from an EMBL/GenBank/DDBJ whole genome shotgun (WGS) entry which is preliminary data.</text>
</comment>
<evidence type="ECO:0000313" key="1">
    <source>
        <dbReference type="EMBL" id="MEB3345846.1"/>
    </source>
</evidence>
<accession>A0ABU5ZVB2</accession>
<organism evidence="1 2">
    <name type="scientific">Aquimarina gracilis</name>
    <dbReference type="NCBI Taxonomy" id="874422"/>
    <lineage>
        <taxon>Bacteria</taxon>
        <taxon>Pseudomonadati</taxon>
        <taxon>Bacteroidota</taxon>
        <taxon>Flavobacteriia</taxon>
        <taxon>Flavobacteriales</taxon>
        <taxon>Flavobacteriaceae</taxon>
        <taxon>Aquimarina</taxon>
    </lineage>
</organism>
<dbReference type="EMBL" id="JAYKLX010000004">
    <property type="protein sequence ID" value="MEB3345846.1"/>
    <property type="molecule type" value="Genomic_DNA"/>
</dbReference>
<proteinExistence type="predicted"/>
<keyword evidence="2" id="KW-1185">Reference proteome</keyword>
<gene>
    <name evidence="1" type="ORF">U6A24_10255</name>
</gene>
<reference evidence="1 2" key="1">
    <citation type="journal article" date="2013" name="Int. J. Syst. Evol. Microbiol.">
        <title>Aquimarina gracilis sp. nov., isolated from the gut microflora of a mussel, Mytilus coruscus, and emended description of Aquimarina spongiae.</title>
        <authorList>
            <person name="Park S.C."/>
            <person name="Choe H.N."/>
            <person name="Baik K.S."/>
            <person name="Seong C.N."/>
        </authorList>
    </citation>
    <scope>NUCLEOTIDE SEQUENCE [LARGE SCALE GENOMIC DNA]</scope>
    <source>
        <strain evidence="1 2">PSC32</strain>
    </source>
</reference>
<dbReference type="Proteomes" id="UP001327027">
    <property type="component" value="Unassembled WGS sequence"/>
</dbReference>
<protein>
    <submittedName>
        <fullName evidence="1">Uncharacterized protein</fullName>
    </submittedName>
</protein>
<dbReference type="RefSeq" id="WP_324179874.1">
    <property type="nucleotide sequence ID" value="NZ_JAYKLX010000004.1"/>
</dbReference>
<sequence length="114" mass="12841">MFVLVLADMGTFYLEPCSNIPSLFPTKDYTTESMRIGVMARGQIDPWFYRSTIFSFTVKFYSSGGDRKQRSPSFFVEQSQNIKDACNALGQKDLLSGQKGLLLGLIRLNLDPGR</sequence>
<evidence type="ECO:0000313" key="2">
    <source>
        <dbReference type="Proteomes" id="UP001327027"/>
    </source>
</evidence>